<feature type="transmembrane region" description="Helical" evidence="1">
    <location>
        <begin position="7"/>
        <end position="25"/>
    </location>
</feature>
<accession>A0ABS4GQR3</accession>
<reference evidence="2 3" key="1">
    <citation type="submission" date="2021-03" db="EMBL/GenBank/DDBJ databases">
        <title>Genomic Encyclopedia of Type Strains, Phase IV (KMG-IV): sequencing the most valuable type-strain genomes for metagenomic binning, comparative biology and taxonomic classification.</title>
        <authorList>
            <person name="Goeker M."/>
        </authorList>
    </citation>
    <scope>NUCLEOTIDE SEQUENCE [LARGE SCALE GENOMIC DNA]</scope>
    <source>
        <strain evidence="2 3">DSM 24738</strain>
    </source>
</reference>
<keyword evidence="1" id="KW-1133">Transmembrane helix</keyword>
<name>A0ABS4GQR3_9BACL</name>
<feature type="transmembrane region" description="Helical" evidence="1">
    <location>
        <begin position="31"/>
        <end position="53"/>
    </location>
</feature>
<evidence type="ECO:0000256" key="1">
    <source>
        <dbReference type="SAM" id="Phobius"/>
    </source>
</evidence>
<keyword evidence="1" id="KW-0812">Transmembrane</keyword>
<dbReference type="EMBL" id="JAGGKT010000007">
    <property type="protein sequence ID" value="MBP1932598.1"/>
    <property type="molecule type" value="Genomic_DNA"/>
</dbReference>
<comment type="caution">
    <text evidence="2">The sequence shown here is derived from an EMBL/GenBank/DDBJ whole genome shotgun (WGS) entry which is preliminary data.</text>
</comment>
<keyword evidence="1" id="KW-0472">Membrane</keyword>
<protein>
    <recommendedName>
        <fullName evidence="4">EXS domain-containing protein</fullName>
    </recommendedName>
</protein>
<evidence type="ECO:0000313" key="2">
    <source>
        <dbReference type="EMBL" id="MBP1932598.1"/>
    </source>
</evidence>
<feature type="transmembrane region" description="Helical" evidence="1">
    <location>
        <begin position="74"/>
        <end position="95"/>
    </location>
</feature>
<organism evidence="2 3">
    <name type="scientific">Ammoniphilus resinae</name>
    <dbReference type="NCBI Taxonomy" id="861532"/>
    <lineage>
        <taxon>Bacteria</taxon>
        <taxon>Bacillati</taxon>
        <taxon>Bacillota</taxon>
        <taxon>Bacilli</taxon>
        <taxon>Bacillales</taxon>
        <taxon>Paenibacillaceae</taxon>
        <taxon>Aneurinibacillus group</taxon>
        <taxon>Ammoniphilus</taxon>
    </lineage>
</organism>
<sequence length="99" mass="12071">MCRGQIIRRFLIVLIPCTLLRFYLGEDSINFLWFFVLYLPMINWSVYWLMFSVRVVLNKLRGFDWIDVPRLRRFYVWYLNVPGALAFADLIYRGYVFNS</sequence>
<evidence type="ECO:0000313" key="3">
    <source>
        <dbReference type="Proteomes" id="UP001519343"/>
    </source>
</evidence>
<gene>
    <name evidence="2" type="ORF">J2Z37_002606</name>
</gene>
<evidence type="ECO:0008006" key="4">
    <source>
        <dbReference type="Google" id="ProtNLM"/>
    </source>
</evidence>
<keyword evidence="3" id="KW-1185">Reference proteome</keyword>
<proteinExistence type="predicted"/>
<dbReference type="Proteomes" id="UP001519343">
    <property type="component" value="Unassembled WGS sequence"/>
</dbReference>